<name>A0ABX1T1G1_PELUQ</name>
<dbReference type="Pfam" id="PF00892">
    <property type="entry name" value="EamA"/>
    <property type="match status" value="2"/>
</dbReference>
<evidence type="ECO:0000259" key="7">
    <source>
        <dbReference type="Pfam" id="PF00892"/>
    </source>
</evidence>
<comment type="similarity">
    <text evidence="2">Belongs to the drug/metabolite transporter (DMT) superfamily. 10 TMS drug/metabolite exporter (DME) (TC 2.A.7.3) family.</text>
</comment>
<evidence type="ECO:0000256" key="1">
    <source>
        <dbReference type="ARBA" id="ARBA00004141"/>
    </source>
</evidence>
<keyword evidence="5 6" id="KW-0472">Membrane</keyword>
<evidence type="ECO:0000256" key="3">
    <source>
        <dbReference type="ARBA" id="ARBA00022692"/>
    </source>
</evidence>
<feature type="transmembrane region" description="Helical" evidence="6">
    <location>
        <begin position="147"/>
        <end position="166"/>
    </location>
</feature>
<evidence type="ECO:0000313" key="8">
    <source>
        <dbReference type="EMBL" id="NMN67442.1"/>
    </source>
</evidence>
<gene>
    <name evidence="8" type="ORF">VP91_00005850</name>
</gene>
<dbReference type="InterPro" id="IPR000620">
    <property type="entry name" value="EamA_dom"/>
</dbReference>
<sequence length="294" mass="33400">MLTKNQLGFLYMFLSVCTFSIMDLLVKWSSDYPTGQVLFFRGFFGLLPTYFLIPKNRLKTFYTTKRSKEHLFRCIMGLMALIAIVVALRELPLAVVVSLSYAAPLFITVLSIFLLSEKVGIFRWLAVLIGFMGVIIIAEPGFKGMNYLYFLPLIFCIGMAFVTITIRKLSTTEPIWLISIFFTITISIAGLVTIPMGWIMPNFKDFILLVLIGVTGGSANLFLTQSYKLSEVSLVAPLKYLALIFAIFFGYFIWNEIPTIKTLIGAILVVFASLIIFRREIYHKQKIPSNTRHE</sequence>
<protein>
    <submittedName>
        <fullName evidence="8">Membrane protein</fullName>
    </submittedName>
</protein>
<feature type="transmembrane region" description="Helical" evidence="6">
    <location>
        <begin position="94"/>
        <end position="115"/>
    </location>
</feature>
<feature type="transmembrane region" description="Helical" evidence="6">
    <location>
        <begin position="38"/>
        <end position="58"/>
    </location>
</feature>
<feature type="transmembrane region" description="Helical" evidence="6">
    <location>
        <begin position="7"/>
        <end position="26"/>
    </location>
</feature>
<feature type="transmembrane region" description="Helical" evidence="6">
    <location>
        <begin position="206"/>
        <end position="223"/>
    </location>
</feature>
<feature type="transmembrane region" description="Helical" evidence="6">
    <location>
        <begin position="260"/>
        <end position="277"/>
    </location>
</feature>
<evidence type="ECO:0000256" key="6">
    <source>
        <dbReference type="SAM" id="Phobius"/>
    </source>
</evidence>
<feature type="transmembrane region" description="Helical" evidence="6">
    <location>
        <begin position="175"/>
        <end position="200"/>
    </location>
</feature>
<keyword evidence="4 6" id="KW-1133">Transmembrane helix</keyword>
<evidence type="ECO:0000256" key="5">
    <source>
        <dbReference type="ARBA" id="ARBA00023136"/>
    </source>
</evidence>
<feature type="transmembrane region" description="Helical" evidence="6">
    <location>
        <begin position="235"/>
        <end position="254"/>
    </location>
</feature>
<feature type="domain" description="EamA" evidence="7">
    <location>
        <begin position="7"/>
        <end position="137"/>
    </location>
</feature>
<keyword evidence="3 6" id="KW-0812">Transmembrane</keyword>
<keyword evidence="9" id="KW-1185">Reference proteome</keyword>
<dbReference type="PANTHER" id="PTHR22911:SF6">
    <property type="entry name" value="SOLUTE CARRIER FAMILY 35 MEMBER G1"/>
    <property type="match status" value="1"/>
</dbReference>
<dbReference type="SUPFAM" id="SSF103481">
    <property type="entry name" value="Multidrug resistance efflux transporter EmrE"/>
    <property type="match status" value="2"/>
</dbReference>
<proteinExistence type="inferred from homology"/>
<reference evidence="8 9" key="1">
    <citation type="submission" date="2019-07" db="EMBL/GenBank/DDBJ databases">
        <title>SAR11 Genome Evolution.</title>
        <authorList>
            <person name="Giovannoni S."/>
        </authorList>
    </citation>
    <scope>NUCLEOTIDE SEQUENCE [LARGE SCALE GENOMIC DNA]</scope>
    <source>
        <strain evidence="8 9">HTCC9565</strain>
    </source>
</reference>
<evidence type="ECO:0000256" key="2">
    <source>
        <dbReference type="ARBA" id="ARBA00009853"/>
    </source>
</evidence>
<dbReference type="PANTHER" id="PTHR22911">
    <property type="entry name" value="ACYL-MALONYL CONDENSING ENZYME-RELATED"/>
    <property type="match status" value="1"/>
</dbReference>
<dbReference type="RefSeq" id="WP_169036159.1">
    <property type="nucleotide sequence ID" value="NZ_LANA01000001.1"/>
</dbReference>
<evidence type="ECO:0000313" key="9">
    <source>
        <dbReference type="Proteomes" id="UP001166004"/>
    </source>
</evidence>
<comment type="caution">
    <text evidence="8">The sequence shown here is derived from an EMBL/GenBank/DDBJ whole genome shotgun (WGS) entry which is preliminary data.</text>
</comment>
<organism evidence="8 9">
    <name type="scientific">Pelagibacter ubique</name>
    <dbReference type="NCBI Taxonomy" id="198252"/>
    <lineage>
        <taxon>Bacteria</taxon>
        <taxon>Pseudomonadati</taxon>
        <taxon>Pseudomonadota</taxon>
        <taxon>Alphaproteobacteria</taxon>
        <taxon>Candidatus Pelagibacterales</taxon>
        <taxon>Candidatus Pelagibacteraceae</taxon>
        <taxon>Candidatus Pelagibacter</taxon>
    </lineage>
</organism>
<feature type="transmembrane region" description="Helical" evidence="6">
    <location>
        <begin position="70"/>
        <end position="88"/>
    </location>
</feature>
<feature type="transmembrane region" description="Helical" evidence="6">
    <location>
        <begin position="122"/>
        <end position="141"/>
    </location>
</feature>
<dbReference type="InterPro" id="IPR037185">
    <property type="entry name" value="EmrE-like"/>
</dbReference>
<feature type="domain" description="EamA" evidence="7">
    <location>
        <begin position="150"/>
        <end position="277"/>
    </location>
</feature>
<dbReference type="Proteomes" id="UP001166004">
    <property type="component" value="Unassembled WGS sequence"/>
</dbReference>
<dbReference type="EMBL" id="LANA01000001">
    <property type="protein sequence ID" value="NMN67442.1"/>
    <property type="molecule type" value="Genomic_DNA"/>
</dbReference>
<comment type="subcellular location">
    <subcellularLocation>
        <location evidence="1">Membrane</location>
        <topology evidence="1">Multi-pass membrane protein</topology>
    </subcellularLocation>
</comment>
<evidence type="ECO:0000256" key="4">
    <source>
        <dbReference type="ARBA" id="ARBA00022989"/>
    </source>
</evidence>
<accession>A0ABX1T1G1</accession>